<dbReference type="EMBL" id="JAIQZJ010000012">
    <property type="protein sequence ID" value="MBZ5740089.1"/>
    <property type="molecule type" value="Genomic_DNA"/>
</dbReference>
<proteinExistence type="predicted"/>
<gene>
    <name evidence="1" type="ORF">K8U61_18075</name>
</gene>
<keyword evidence="2" id="KW-1185">Reference proteome</keyword>
<dbReference type="Proteomes" id="UP000780875">
    <property type="component" value="Unassembled WGS sequence"/>
</dbReference>
<dbReference type="Pfam" id="PF19462">
    <property type="entry name" value="DUF5999"/>
    <property type="match status" value="1"/>
</dbReference>
<protein>
    <submittedName>
        <fullName evidence="1">DUF5999 family protein</fullName>
    </submittedName>
</protein>
<organism evidence="1 2">
    <name type="scientific">Nocardioides mangrovi</name>
    <dbReference type="NCBI Taxonomy" id="2874580"/>
    <lineage>
        <taxon>Bacteria</taxon>
        <taxon>Bacillati</taxon>
        <taxon>Actinomycetota</taxon>
        <taxon>Actinomycetes</taxon>
        <taxon>Propionibacteriales</taxon>
        <taxon>Nocardioidaceae</taxon>
        <taxon>Nocardioides</taxon>
    </lineage>
</organism>
<dbReference type="RefSeq" id="WP_224124451.1">
    <property type="nucleotide sequence ID" value="NZ_JAIQZJ010000012.1"/>
</dbReference>
<evidence type="ECO:0000313" key="2">
    <source>
        <dbReference type="Proteomes" id="UP000780875"/>
    </source>
</evidence>
<accession>A0ABS7UGE3</accession>
<comment type="caution">
    <text evidence="1">The sequence shown here is derived from an EMBL/GenBank/DDBJ whole genome shotgun (WGS) entry which is preliminary data.</text>
</comment>
<dbReference type="InterPro" id="IPR046041">
    <property type="entry name" value="DUF5999"/>
</dbReference>
<name>A0ABS7UGE3_9ACTN</name>
<sequence length="63" mass="6917">METTMCTHSPACPDSSSDNCCTAQIVADHTEQGWCQLCNGVIWFDDGHYLTPDGHDETIRLSA</sequence>
<reference evidence="1 2" key="1">
    <citation type="submission" date="2021-09" db="EMBL/GenBank/DDBJ databases">
        <title>Whole genome sequence of Nocardioides sp. GBK3QG-3.</title>
        <authorList>
            <person name="Tuo L."/>
        </authorList>
    </citation>
    <scope>NUCLEOTIDE SEQUENCE [LARGE SCALE GENOMIC DNA]</scope>
    <source>
        <strain evidence="1 2">GBK3QG-3</strain>
    </source>
</reference>
<evidence type="ECO:0000313" key="1">
    <source>
        <dbReference type="EMBL" id="MBZ5740089.1"/>
    </source>
</evidence>